<evidence type="ECO:0000313" key="3">
    <source>
        <dbReference type="Proteomes" id="UP000318704"/>
    </source>
</evidence>
<protein>
    <submittedName>
        <fullName evidence="2">Uncharacterized protein</fullName>
    </submittedName>
</protein>
<sequence>MSWLKTFIYKRFSKRVKPDFTLTKNGFLLVFRWNQTQKILVGVVASVVSMVILISFFESLEESSVDQSPSKAENLEPQLGASDDLFKEFGLDASLPIHESEFQTTDVPNQDSTNAKAVIRTVSVEQTTGTDRNDGGVYHAVGLEIGQQRNQGRVQHIAGESPVYVSKSGQQNHQIRTKDKQAAVWLTGEIEEVHDLPVDGSYRRFRN</sequence>
<keyword evidence="1" id="KW-0472">Membrane</keyword>
<dbReference type="KEGG" id="gaw:V144x_52400"/>
<name>A0A517W3B4_9PLAN</name>
<accession>A0A517W3B4</accession>
<evidence type="ECO:0000256" key="1">
    <source>
        <dbReference type="SAM" id="Phobius"/>
    </source>
</evidence>
<reference evidence="2 3" key="1">
    <citation type="submission" date="2019-03" db="EMBL/GenBank/DDBJ databases">
        <title>Deep-cultivation of Planctomycetes and their phenomic and genomic characterization uncovers novel biology.</title>
        <authorList>
            <person name="Wiegand S."/>
            <person name="Jogler M."/>
            <person name="Boedeker C."/>
            <person name="Pinto D."/>
            <person name="Vollmers J."/>
            <person name="Rivas-Marin E."/>
            <person name="Kohn T."/>
            <person name="Peeters S.H."/>
            <person name="Heuer A."/>
            <person name="Rast P."/>
            <person name="Oberbeckmann S."/>
            <person name="Bunk B."/>
            <person name="Jeske O."/>
            <person name="Meyerdierks A."/>
            <person name="Storesund J.E."/>
            <person name="Kallscheuer N."/>
            <person name="Luecker S."/>
            <person name="Lage O.M."/>
            <person name="Pohl T."/>
            <person name="Merkel B.J."/>
            <person name="Hornburger P."/>
            <person name="Mueller R.-W."/>
            <person name="Bruemmer F."/>
            <person name="Labrenz M."/>
            <person name="Spormann A.M."/>
            <person name="Op den Camp H."/>
            <person name="Overmann J."/>
            <person name="Amann R."/>
            <person name="Jetten M.S.M."/>
            <person name="Mascher T."/>
            <person name="Medema M.H."/>
            <person name="Devos D.P."/>
            <person name="Kaster A.-K."/>
            <person name="Ovreas L."/>
            <person name="Rohde M."/>
            <person name="Galperin M.Y."/>
            <person name="Jogler C."/>
        </authorList>
    </citation>
    <scope>NUCLEOTIDE SEQUENCE [LARGE SCALE GENOMIC DNA]</scope>
    <source>
        <strain evidence="2 3">V144</strain>
    </source>
</reference>
<dbReference type="EMBL" id="CP037920">
    <property type="protein sequence ID" value="QDT99727.1"/>
    <property type="molecule type" value="Genomic_DNA"/>
</dbReference>
<keyword evidence="1" id="KW-1133">Transmembrane helix</keyword>
<organism evidence="2 3">
    <name type="scientific">Gimesia aquarii</name>
    <dbReference type="NCBI Taxonomy" id="2527964"/>
    <lineage>
        <taxon>Bacteria</taxon>
        <taxon>Pseudomonadati</taxon>
        <taxon>Planctomycetota</taxon>
        <taxon>Planctomycetia</taxon>
        <taxon>Planctomycetales</taxon>
        <taxon>Planctomycetaceae</taxon>
        <taxon>Gimesia</taxon>
    </lineage>
</organism>
<dbReference type="RefSeq" id="WP_144989497.1">
    <property type="nucleotide sequence ID" value="NZ_CP037920.1"/>
</dbReference>
<feature type="transmembrane region" description="Helical" evidence="1">
    <location>
        <begin position="39"/>
        <end position="57"/>
    </location>
</feature>
<dbReference type="AlphaFoldDB" id="A0A517W3B4"/>
<dbReference type="Proteomes" id="UP000318704">
    <property type="component" value="Chromosome"/>
</dbReference>
<gene>
    <name evidence="2" type="ORF">V144x_52400</name>
</gene>
<keyword evidence="1" id="KW-0812">Transmembrane</keyword>
<proteinExistence type="predicted"/>
<evidence type="ECO:0000313" key="2">
    <source>
        <dbReference type="EMBL" id="QDT99727.1"/>
    </source>
</evidence>